<dbReference type="SUPFAM" id="SSF53474">
    <property type="entry name" value="alpha/beta-Hydrolases"/>
    <property type="match status" value="1"/>
</dbReference>
<keyword evidence="3" id="KW-1185">Reference proteome</keyword>
<gene>
    <name evidence="2" type="ORF">QF206_02665</name>
</gene>
<comment type="caution">
    <text evidence="2">The sequence shown here is derived from an EMBL/GenBank/DDBJ whole genome shotgun (WGS) entry which is preliminary data.</text>
</comment>
<dbReference type="AlphaFoldDB" id="A0AAW6T6Z6"/>
<dbReference type="GO" id="GO:0016787">
    <property type="term" value="F:hydrolase activity"/>
    <property type="evidence" value="ECO:0007669"/>
    <property type="project" value="UniProtKB-KW"/>
</dbReference>
<feature type="domain" description="AB hydrolase-1" evidence="1">
    <location>
        <begin position="43"/>
        <end position="156"/>
    </location>
</feature>
<dbReference type="EMBL" id="JASATX010000001">
    <property type="protein sequence ID" value="MDI2097870.1"/>
    <property type="molecule type" value="Genomic_DNA"/>
</dbReference>
<evidence type="ECO:0000259" key="1">
    <source>
        <dbReference type="Pfam" id="PF00561"/>
    </source>
</evidence>
<dbReference type="Pfam" id="PF00561">
    <property type="entry name" value="Abhydrolase_1"/>
    <property type="match status" value="1"/>
</dbReference>
<dbReference type="Gene3D" id="3.40.50.1820">
    <property type="entry name" value="alpha/beta hydrolase"/>
    <property type="match status" value="1"/>
</dbReference>
<accession>A0AAW6T6Z6</accession>
<proteinExistence type="predicted"/>
<dbReference type="Proteomes" id="UP001321506">
    <property type="component" value="Unassembled WGS sequence"/>
</dbReference>
<protein>
    <submittedName>
        <fullName evidence="2">Alpha/beta fold hydrolase</fullName>
    </submittedName>
</protein>
<organism evidence="2 3">
    <name type="scientific">Ruicaihuangia caeni</name>
    <dbReference type="NCBI Taxonomy" id="3042517"/>
    <lineage>
        <taxon>Bacteria</taxon>
        <taxon>Bacillati</taxon>
        <taxon>Actinomycetota</taxon>
        <taxon>Actinomycetes</taxon>
        <taxon>Micrococcales</taxon>
        <taxon>Microbacteriaceae</taxon>
        <taxon>Ruicaihuangia</taxon>
    </lineage>
</organism>
<keyword evidence="2" id="KW-0378">Hydrolase</keyword>
<name>A0AAW6T6Z6_9MICO</name>
<dbReference type="InterPro" id="IPR000073">
    <property type="entry name" value="AB_hydrolase_1"/>
</dbReference>
<dbReference type="RefSeq" id="WP_281487646.1">
    <property type="nucleotide sequence ID" value="NZ_JASATX010000001.1"/>
</dbReference>
<sequence length="221" mass="24385">MNGSRRATLRELARDYRWAIRQQAMSARAPRPLVNEGDPSRHPVLLIPGVWETSGFLGALEQHLRERGHRVHTLPGLGFNLRPIDESAELGAEYLKRASLEHVIIVAHSKGGLIGKRMLLSAPDRVDKLIAIATPFAGSRYADYFIAPSLRAFRPANASLRALAAEEEANSRIVSIYPRIDPHIPEGSLLEGALNVELPLVGHFRLLADPLLLAAIDEHLD</sequence>
<evidence type="ECO:0000313" key="3">
    <source>
        <dbReference type="Proteomes" id="UP001321506"/>
    </source>
</evidence>
<evidence type="ECO:0000313" key="2">
    <source>
        <dbReference type="EMBL" id="MDI2097870.1"/>
    </source>
</evidence>
<dbReference type="InterPro" id="IPR029058">
    <property type="entry name" value="AB_hydrolase_fold"/>
</dbReference>
<reference evidence="2 3" key="1">
    <citation type="submission" date="2023-04" db="EMBL/GenBank/DDBJ databases">
        <title>Klugiella caeni sp. nov. isolated from the sludge of biochemical tank.</title>
        <authorList>
            <person name="Geng K."/>
        </authorList>
    </citation>
    <scope>NUCLEOTIDE SEQUENCE [LARGE SCALE GENOMIC DNA]</scope>
    <source>
        <strain evidence="2 3">YN-L-19</strain>
    </source>
</reference>